<name>A0A9E8JWY1_9VIRU</name>
<reference evidence="3" key="1">
    <citation type="submission" date="2022-11" db="EMBL/GenBank/DDBJ databases">
        <title>Genomics discovery of giant fungal viruses from subsurface oceanic crustal fluids.</title>
        <authorList>
            <person name="Bhattacharjee A.S."/>
            <person name="Schulz F."/>
            <person name="Woyke T."/>
            <person name="Orcutt B.N."/>
            <person name="Matinez Martinez J."/>
        </authorList>
    </citation>
    <scope>NUCLEOTIDE SEQUENCE</scope>
    <source>
        <strain evidence="2">VSAG1.JdFR</strain>
        <strain evidence="3">VSAG8.JdFR</strain>
    </source>
</reference>
<proteinExistence type="predicted"/>
<evidence type="ECO:0000313" key="3">
    <source>
        <dbReference type="EMBL" id="UZT29280.1"/>
    </source>
</evidence>
<dbReference type="EMBL" id="OP765584">
    <property type="protein sequence ID" value="UZT29280.1"/>
    <property type="molecule type" value="Genomic_DNA"/>
</dbReference>
<keyword evidence="1" id="KW-0472">Membrane</keyword>
<protein>
    <submittedName>
        <fullName evidence="3">Uncharacterized protein</fullName>
    </submittedName>
</protein>
<accession>A0A9E8JWY1</accession>
<sequence length="44" mass="5164">MDKITLKFILGGFLLFLILFLIITDKKKIEIAKEALNQHMLEFI</sequence>
<dbReference type="EMBL" id="OP765507">
    <property type="protein sequence ID" value="UZT28922.1"/>
    <property type="molecule type" value="Genomic_DNA"/>
</dbReference>
<keyword evidence="1" id="KW-0812">Transmembrane</keyword>
<keyword evidence="1" id="KW-1133">Transmembrane helix</keyword>
<feature type="transmembrane region" description="Helical" evidence="1">
    <location>
        <begin position="6"/>
        <end position="23"/>
    </location>
</feature>
<evidence type="ECO:0000256" key="1">
    <source>
        <dbReference type="SAM" id="Phobius"/>
    </source>
</evidence>
<evidence type="ECO:0000313" key="2">
    <source>
        <dbReference type="EMBL" id="UZT28922.1"/>
    </source>
</evidence>
<organism evidence="3">
    <name type="scientific">Nucleocytoviricota sp</name>
    <dbReference type="NCBI Taxonomy" id="2809609"/>
    <lineage>
        <taxon>Viruses</taxon>
        <taxon>Varidnaviria</taxon>
        <taxon>Bamfordvirae</taxon>
        <taxon>Nucleocytoviricota</taxon>
    </lineage>
</organism>